<dbReference type="EMBL" id="ALQA01000006">
    <property type="protein sequence ID" value="EJZ11741.1"/>
    <property type="molecule type" value="Genomic_DNA"/>
</dbReference>
<dbReference type="NCBIfam" id="TIGR03931">
    <property type="entry name" value="T7SS_Rv3446c"/>
    <property type="match status" value="1"/>
</dbReference>
<dbReference type="AlphaFoldDB" id="K0UY64"/>
<evidence type="ECO:0008006" key="3">
    <source>
        <dbReference type="Google" id="ProtNLM"/>
    </source>
</evidence>
<sequence>MSPVVVEVGPATVSGPGKADPERVSTALACVDDPLALVDDRPVEVCALWRDVLDAAAGGHADILVLVVPTWWPVGRVDVVRTAAEASAPEVVVRQRGDVLTATAGGVVVELSADYVVVLGPGEVYSLVARGDRALARRLQSATSVLIDTPAGVAPLSPAVAAELRKLTVPIAYSDRDRLHDAALGTLASPARRARMSRRAGAVLAGAALTVAAAGGGWAAQAGSDRTTVDASRLLVEGRVAVSVPASWAVERVTTGPGSARVRVSAAGGLPALHVTQADGEPATLAEVAGSLWRAIGSEEPGVFTDFDPAGERAGRVAATYVERRTDSQTRWSVLIDGTLRIAIGCQSAPDRESTARAVCDEAVRSARAVR</sequence>
<evidence type="ECO:0000313" key="2">
    <source>
        <dbReference type="Proteomes" id="UP000006072"/>
    </source>
</evidence>
<reference evidence="1 2" key="1">
    <citation type="journal article" date="2012" name="J. Bacteriol.">
        <title>Complete Genome Sequence of Mycobacterium vaccae Type Strain ATCC 25954.</title>
        <authorList>
            <person name="Ho Y.S."/>
            <person name="Adroub S.A."/>
            <person name="Abadi M."/>
            <person name="Al Alwan B."/>
            <person name="Alkhateeb R."/>
            <person name="Gao G."/>
            <person name="Ragab A."/>
            <person name="Ali S."/>
            <person name="van Soolingen D."/>
            <person name="Bitter W."/>
            <person name="Pain A."/>
            <person name="Abdallah A.M."/>
        </authorList>
    </citation>
    <scope>NUCLEOTIDE SEQUENCE [LARGE SCALE GENOMIC DNA]</scope>
    <source>
        <strain evidence="1 2">ATCC 25954</strain>
    </source>
</reference>
<proteinExistence type="predicted"/>
<dbReference type="RefSeq" id="WP_003929214.1">
    <property type="nucleotide sequence ID" value="NZ_JH814686.1"/>
</dbReference>
<dbReference type="HOGENOM" id="CLU_764673_0_0_11"/>
<dbReference type="PATRIC" id="fig|1194972.3.peg.843"/>
<organism evidence="1 2">
    <name type="scientific">Mycolicibacterium vaccae ATCC 25954</name>
    <dbReference type="NCBI Taxonomy" id="1194972"/>
    <lineage>
        <taxon>Bacteria</taxon>
        <taxon>Bacillati</taxon>
        <taxon>Actinomycetota</taxon>
        <taxon>Actinomycetes</taxon>
        <taxon>Mycobacteriales</taxon>
        <taxon>Mycobacteriaceae</taxon>
        <taxon>Mycolicibacterium</taxon>
    </lineage>
</organism>
<gene>
    <name evidence="1" type="ORF">MVAC_04182</name>
</gene>
<name>K0UY64_MYCVA</name>
<dbReference type="InterPro" id="IPR023840">
    <property type="entry name" value="T7SS_Rv3446c"/>
</dbReference>
<evidence type="ECO:0000313" key="1">
    <source>
        <dbReference type="EMBL" id="EJZ11741.1"/>
    </source>
</evidence>
<accession>K0UY64</accession>
<dbReference type="eggNOG" id="COG0443">
    <property type="taxonomic scope" value="Bacteria"/>
</dbReference>
<comment type="caution">
    <text evidence="1">The sequence shown here is derived from an EMBL/GenBank/DDBJ whole genome shotgun (WGS) entry which is preliminary data.</text>
</comment>
<dbReference type="Proteomes" id="UP000006072">
    <property type="component" value="Unassembled WGS sequence"/>
</dbReference>
<keyword evidence="2" id="KW-1185">Reference proteome</keyword>
<protein>
    <recommendedName>
        <fullName evidence="3">Type VII secretion-associated protein</fullName>
    </recommendedName>
</protein>